<sequence length="77" mass="8924">MWNIIGILFVSACIFIIEALLLLKHKLWKDFTVFIIFLFLGTGLSIARCINFPIPNPIELLTWIYQPLSEAVNKIFQ</sequence>
<name>A0A165YFY2_9BACI</name>
<evidence type="ECO:0000313" key="3">
    <source>
        <dbReference type="EMBL" id="KZN97036.1"/>
    </source>
</evidence>
<organism evidence="3 4">
    <name type="scientific">Aeribacillus pallidus</name>
    <dbReference type="NCBI Taxonomy" id="33936"/>
    <lineage>
        <taxon>Bacteria</taxon>
        <taxon>Bacillati</taxon>
        <taxon>Bacillota</taxon>
        <taxon>Bacilli</taxon>
        <taxon>Bacillales</taxon>
        <taxon>Bacillaceae</taxon>
        <taxon>Aeribacillus</taxon>
    </lineage>
</organism>
<dbReference type="EMBL" id="CP017703">
    <property type="protein sequence ID" value="ASS89362.1"/>
    <property type="molecule type" value="Genomic_DNA"/>
</dbReference>
<reference evidence="3 4" key="1">
    <citation type="submission" date="2016-04" db="EMBL/GenBank/DDBJ databases">
        <title>Draft genome sequence of Aeribacillus pallidus 8m3 from petroleum reservoir.</title>
        <authorList>
            <person name="Poltaraus A.B."/>
            <person name="Nazina T.N."/>
            <person name="Tourova T.P."/>
            <person name="Malakho S.M."/>
            <person name="Korshunova A.V."/>
            <person name="Sokolova D.S."/>
        </authorList>
    </citation>
    <scope>NUCLEOTIDE SEQUENCE [LARGE SCALE GENOMIC DNA]</scope>
    <source>
        <strain evidence="3 4">8m3</strain>
    </source>
</reference>
<evidence type="ECO:0000256" key="1">
    <source>
        <dbReference type="SAM" id="Phobius"/>
    </source>
</evidence>
<protein>
    <submittedName>
        <fullName evidence="3">Uncharacterized protein</fullName>
    </submittedName>
</protein>
<proteinExistence type="predicted"/>
<dbReference type="AlphaFoldDB" id="A0A165YFY2"/>
<dbReference type="EMBL" id="LWBR01000013">
    <property type="protein sequence ID" value="KZN97036.1"/>
    <property type="molecule type" value="Genomic_DNA"/>
</dbReference>
<dbReference type="Proteomes" id="UP000076476">
    <property type="component" value="Unassembled WGS sequence"/>
</dbReference>
<accession>A0A165YFY2</accession>
<feature type="transmembrane region" description="Helical" evidence="1">
    <location>
        <begin position="31"/>
        <end position="54"/>
    </location>
</feature>
<keyword evidence="1" id="KW-1133">Transmembrane helix</keyword>
<dbReference type="STRING" id="33936.AZI98_05585"/>
<evidence type="ECO:0000313" key="5">
    <source>
        <dbReference type="Proteomes" id="UP000214606"/>
    </source>
</evidence>
<dbReference type="Proteomes" id="UP000214606">
    <property type="component" value="Chromosome"/>
</dbReference>
<keyword evidence="1" id="KW-0812">Transmembrane</keyword>
<evidence type="ECO:0000313" key="4">
    <source>
        <dbReference type="Proteomes" id="UP000076476"/>
    </source>
</evidence>
<dbReference type="KEGG" id="apak:AP3564_03025"/>
<feature type="transmembrane region" description="Helical" evidence="1">
    <location>
        <begin position="6"/>
        <end position="24"/>
    </location>
</feature>
<keyword evidence="4" id="KW-1185">Reference proteome</keyword>
<keyword evidence="1" id="KW-0472">Membrane</keyword>
<evidence type="ECO:0000313" key="2">
    <source>
        <dbReference type="EMBL" id="ASS89362.1"/>
    </source>
</evidence>
<reference evidence="2 5" key="2">
    <citation type="submission" date="2016-10" db="EMBL/GenBank/DDBJ databases">
        <title>The whole genome sequencing and assembly of Aeribacillus pallidus KCTC3564 strain.</title>
        <authorList>
            <person name="Lee Y.-J."/>
            <person name="Park M.-K."/>
            <person name="Yi H."/>
            <person name="Bahn Y.-S."/>
            <person name="Kim J.F."/>
            <person name="Lee D.-W."/>
        </authorList>
    </citation>
    <scope>NUCLEOTIDE SEQUENCE [LARGE SCALE GENOMIC DNA]</scope>
    <source>
        <strain evidence="2 5">KCTC3564</strain>
    </source>
</reference>
<dbReference type="RefSeq" id="WP_063387293.1">
    <property type="nucleotide sequence ID" value="NZ_CP017703.1"/>
</dbReference>
<gene>
    <name evidence="2" type="ORF">AP3564_03025</name>
    <name evidence="3" type="ORF">AZI98_05585</name>
</gene>
<dbReference type="OrthoDB" id="2440830at2"/>